<sequence length="280" mass="32005">MFFNYKWEDHQKQPQSLNFSLPLEQINKKHHKRFVPDLADQYVYIELHKAARTINPKEASVKIRRKAKDIEIQVTSRSQNLLDKWQRSMQQSRENAFNQYLKDNYLSHFRTHLGQKVIKPDHLRYIAESKTPLMPIAQALYQKVPESSETRVYVNLLLSWVQSIPYSALEDRVTSNGAGYLPPPLVVASNQGDCDSKSALMASLIRSLLPDAKMIMLYLPNHALLGVSLPFRTTERTLNIEGIDYLLMEPTGPANTKLGEIALSSNNAINGNMHSYEVVP</sequence>
<reference evidence="1 2" key="1">
    <citation type="submission" date="2022-01" db="EMBL/GenBank/DDBJ databases">
        <title>Paraglaciecola sp. G1-23.</title>
        <authorList>
            <person name="Jin M.S."/>
            <person name="Han D.M."/>
            <person name="Kim H.M."/>
            <person name="Jeon C.O."/>
        </authorList>
    </citation>
    <scope>NUCLEOTIDE SEQUENCE [LARGE SCALE GENOMIC DNA]</scope>
    <source>
        <strain evidence="1 2">G1-23</strain>
    </source>
</reference>
<evidence type="ECO:0000313" key="2">
    <source>
        <dbReference type="Proteomes" id="UP001521137"/>
    </source>
</evidence>
<proteinExistence type="predicted"/>
<evidence type="ECO:0000313" key="1">
    <source>
        <dbReference type="EMBL" id="MCF2948624.1"/>
    </source>
</evidence>
<organism evidence="1 2">
    <name type="scientific">Paraglaciecola algarum</name>
    <dbReference type="NCBI Taxonomy" id="3050085"/>
    <lineage>
        <taxon>Bacteria</taxon>
        <taxon>Pseudomonadati</taxon>
        <taxon>Pseudomonadota</taxon>
        <taxon>Gammaproteobacteria</taxon>
        <taxon>Alteromonadales</taxon>
        <taxon>Alteromonadaceae</taxon>
        <taxon>Paraglaciecola</taxon>
    </lineage>
</organism>
<gene>
    <name evidence="1" type="ORF">L0668_10945</name>
</gene>
<keyword evidence="2" id="KW-1185">Reference proteome</keyword>
<protein>
    <submittedName>
        <fullName evidence="1">Uncharacterized protein</fullName>
    </submittedName>
</protein>
<dbReference type="RefSeq" id="WP_235312530.1">
    <property type="nucleotide sequence ID" value="NZ_JAKGAS010000005.1"/>
</dbReference>
<name>A0ABS9DA13_9ALTE</name>
<comment type="caution">
    <text evidence="1">The sequence shown here is derived from an EMBL/GenBank/DDBJ whole genome shotgun (WGS) entry which is preliminary data.</text>
</comment>
<accession>A0ABS9DA13</accession>
<dbReference type="EMBL" id="JAKGAS010000005">
    <property type="protein sequence ID" value="MCF2948624.1"/>
    <property type="molecule type" value="Genomic_DNA"/>
</dbReference>
<dbReference type="Proteomes" id="UP001521137">
    <property type="component" value="Unassembled WGS sequence"/>
</dbReference>